<dbReference type="AlphaFoldDB" id="A0AA92TQ05"/>
<accession>A0AA92TQ05</accession>
<protein>
    <recommendedName>
        <fullName evidence="3">Lipocalin-like domain-containing protein</fullName>
    </recommendedName>
</protein>
<evidence type="ECO:0000313" key="1">
    <source>
        <dbReference type="EMBL" id="RGU91748.1"/>
    </source>
</evidence>
<reference evidence="1 2" key="1">
    <citation type="submission" date="2018-08" db="EMBL/GenBank/DDBJ databases">
        <title>A genome reference for cultivated species of the human gut microbiota.</title>
        <authorList>
            <person name="Zou Y."/>
            <person name="Xue W."/>
            <person name="Luo G."/>
        </authorList>
    </citation>
    <scope>NUCLEOTIDE SEQUENCE [LARGE SCALE GENOMIC DNA]</scope>
    <source>
        <strain evidence="1 2">AF15-25</strain>
    </source>
</reference>
<evidence type="ECO:0000313" key="2">
    <source>
        <dbReference type="Proteomes" id="UP000285236"/>
    </source>
</evidence>
<proteinExistence type="predicted"/>
<name>A0AA92TQ05_9BACT</name>
<sequence>MALFAMTISVCLMSCSSNDEDLSVSISGTTWKVISVDDEDFNVNENITFHKDGTATLSAHSWIPIKWMFKDNNLVLFFDTDYTKGNFSIKGDAATYLYVWESTEDNTLYTMTLQKQ</sequence>
<evidence type="ECO:0008006" key="3">
    <source>
        <dbReference type="Google" id="ProtNLM"/>
    </source>
</evidence>
<comment type="caution">
    <text evidence="1">The sequence shown here is derived from an EMBL/GenBank/DDBJ whole genome shotgun (WGS) entry which is preliminary data.</text>
</comment>
<dbReference type="EMBL" id="QRYP01000049">
    <property type="protein sequence ID" value="RGU91748.1"/>
    <property type="molecule type" value="Genomic_DNA"/>
</dbReference>
<dbReference type="Proteomes" id="UP000285236">
    <property type="component" value="Unassembled WGS sequence"/>
</dbReference>
<gene>
    <name evidence="1" type="ORF">DWW35_13355</name>
</gene>
<organism evidence="1 2">
    <name type="scientific">Segatella copri</name>
    <dbReference type="NCBI Taxonomy" id="165179"/>
    <lineage>
        <taxon>Bacteria</taxon>
        <taxon>Pseudomonadati</taxon>
        <taxon>Bacteroidota</taxon>
        <taxon>Bacteroidia</taxon>
        <taxon>Bacteroidales</taxon>
        <taxon>Prevotellaceae</taxon>
        <taxon>Segatella</taxon>
    </lineage>
</organism>